<dbReference type="PROSITE" id="PS50222">
    <property type="entry name" value="EF_HAND_2"/>
    <property type="match status" value="1"/>
</dbReference>
<feature type="region of interest" description="Disordered" evidence="2">
    <location>
        <begin position="334"/>
        <end position="362"/>
    </location>
</feature>
<organism evidence="6 7">
    <name type="scientific">Symbiodinium microadriaticum</name>
    <name type="common">Dinoflagellate</name>
    <name type="synonym">Zooxanthella microadriatica</name>
    <dbReference type="NCBI Taxonomy" id="2951"/>
    <lineage>
        <taxon>Eukaryota</taxon>
        <taxon>Sar</taxon>
        <taxon>Alveolata</taxon>
        <taxon>Dinophyceae</taxon>
        <taxon>Suessiales</taxon>
        <taxon>Symbiodiniaceae</taxon>
        <taxon>Symbiodinium</taxon>
    </lineage>
</organism>
<feature type="chain" id="PRO_5012232253" evidence="3">
    <location>
        <begin position="22"/>
        <end position="1233"/>
    </location>
</feature>
<dbReference type="InterPro" id="IPR007112">
    <property type="entry name" value="Expansin/allergen_DPBB_dom"/>
</dbReference>
<dbReference type="GO" id="GO:0005509">
    <property type="term" value="F:calcium ion binding"/>
    <property type="evidence" value="ECO:0007669"/>
    <property type="project" value="InterPro"/>
</dbReference>
<dbReference type="InterPro" id="IPR011992">
    <property type="entry name" value="EF-hand-dom_pair"/>
</dbReference>
<dbReference type="PROSITE" id="PS50842">
    <property type="entry name" value="EXPANSIN_EG45"/>
    <property type="match status" value="1"/>
</dbReference>
<protein>
    <submittedName>
        <fullName evidence="6">Isocitrate dehydrogenase [NADP]</fullName>
    </submittedName>
</protein>
<feature type="compositionally biased region" description="Pro residues" evidence="2">
    <location>
        <begin position="334"/>
        <end position="353"/>
    </location>
</feature>
<dbReference type="AlphaFoldDB" id="A0A1Q9F7Q7"/>
<comment type="caution">
    <text evidence="6">The sequence shown here is derived from an EMBL/GenBank/DDBJ whole genome shotgun (WGS) entry which is preliminary data.</text>
</comment>
<feature type="signal peptide" evidence="3">
    <location>
        <begin position="1"/>
        <end position="21"/>
    </location>
</feature>
<dbReference type="Gene3D" id="3.40.718.10">
    <property type="entry name" value="Isopropylmalate Dehydrogenase"/>
    <property type="match status" value="1"/>
</dbReference>
<dbReference type="Gene3D" id="1.10.238.10">
    <property type="entry name" value="EF-hand"/>
    <property type="match status" value="1"/>
</dbReference>
<dbReference type="SUPFAM" id="SSF50685">
    <property type="entry name" value="Barwin-like endoglucanases"/>
    <property type="match status" value="1"/>
</dbReference>
<feature type="domain" description="EF-hand" evidence="4">
    <location>
        <begin position="662"/>
        <end position="697"/>
    </location>
</feature>
<evidence type="ECO:0000256" key="3">
    <source>
        <dbReference type="SAM" id="SignalP"/>
    </source>
</evidence>
<feature type="region of interest" description="Disordered" evidence="2">
    <location>
        <begin position="779"/>
        <end position="822"/>
    </location>
</feature>
<feature type="compositionally biased region" description="Low complexity" evidence="2">
    <location>
        <begin position="249"/>
        <end position="264"/>
    </location>
</feature>
<evidence type="ECO:0000259" key="5">
    <source>
        <dbReference type="PROSITE" id="PS50842"/>
    </source>
</evidence>
<dbReference type="OrthoDB" id="424706at2759"/>
<feature type="region of interest" description="Disordered" evidence="2">
    <location>
        <begin position="231"/>
        <end position="270"/>
    </location>
</feature>
<dbReference type="PROSITE" id="PS00018">
    <property type="entry name" value="EF_HAND_1"/>
    <property type="match status" value="1"/>
</dbReference>
<evidence type="ECO:0000313" key="6">
    <source>
        <dbReference type="EMBL" id="OLQ15652.1"/>
    </source>
</evidence>
<evidence type="ECO:0000256" key="1">
    <source>
        <dbReference type="ARBA" id="ARBA00022837"/>
    </source>
</evidence>
<dbReference type="Proteomes" id="UP000186817">
    <property type="component" value="Unassembled WGS sequence"/>
</dbReference>
<dbReference type="Gene3D" id="3.20.20.80">
    <property type="entry name" value="Glycosidases"/>
    <property type="match status" value="1"/>
</dbReference>
<evidence type="ECO:0000313" key="7">
    <source>
        <dbReference type="Proteomes" id="UP000186817"/>
    </source>
</evidence>
<proteinExistence type="predicted"/>
<keyword evidence="1" id="KW-0106">Calcium</keyword>
<dbReference type="CDD" id="cd00051">
    <property type="entry name" value="EFh"/>
    <property type="match status" value="1"/>
</dbReference>
<sequence>MASRFAGLTLALLGLAAAAAAESCSSTAGSLMLQARRGLHKHAMSEVVTASMGLWTDDASTFQGGSCEYASASQGGLQSPSATSKYLESRAVCLANPAIYGNGVACGSCWKAQREGQGSMVVQIIGSHGGSNNLDCFFDAFNTIAGAHAGTFEVSLEPVECEVTGAGPVATVVDGDNAWYTRAIFSNLPHAVLAAWISVDGKATEMRRTSGATWEANLGGGGSVVGFKVSSSCSTSGPSPPTPTPSPTTPKLTTTTTTMATTTPAPTPSPTECAAPADDCRDAGCCQQAGQTCYEKDDFFAGCRSSCEPGSVNPADPEQYRTPWSCDIVGSSPAPAPIPTPSPVQPVPSPGPGPSGAFRTSEVGSSKDRLFEFVEVLTNQPVSGSKARAVQSSGGAAGGIVSESQGYGLLLAGTLLAAMGSDSDFGRVSELTYELFLGWRRMCELSAAGGSCQDDEGFQCGGGQYPCLPHWKFGEDLTQVVGKGAAPDGDVDALMGMLLAVLALEGTSREPAWLGEVGQWAYDTCKQFYLSSTVASHGTVADLWHAHLRGEETSMNPLGMVVALFGAMDHAAVLENDPKILELTQRFTGCARAAVYAAFRDGRGTRDMVGPNGLTTEKFVDSVAEDLSRRLVSADGTVLAPKAEAAAEPQKVSRKYRRNYKVDEKAMQDMFNRFDTDSSGKIDFEEFVELALELGIAPLEAEAVKAEMEHQEHKADLEAGPRGRVRRPRGSAGLSLARTYSNVAGLPWTSPSSSEATLRRSMSKPGFSNVSPALHSLCRVTSASQMPHRRRAKTKERRKRHNSSVSTADRAEAATSQAAQRSSIRSEGLEVRSIHCPMRWLLSLHLASLCAGRWSAERIRAWGRRESWKLGANYLPAHCANTFDLFDARWFDTTLLAAERELRIARAAGFSALRILLHEELFYRDGADFLDNVSKLLDVFHRQGMSTMLVLFDACWRPDSGEPGEDLYIPGVHNSASVQCPTHTVLRAFGQGEAWAKKRLHQYVTAVVGRFATDPRVAIWDIYNEPTMRQSEHLILPRLAAINGWAAGSYPEHWLLDGPKLNTILPLVRQAFEWAREVNPVQPLTTAVWDFPNSEDDEDVKEYKAAVNSEMVDLSDIISIHCYCSPDELEQHISELAAKGRGPVLVTEFMARPRNSTLTNSLPVLRRQGAWGYTWGLFQGRSNTHVPWNTWLDTELGMEGPWFHDVFYGNGTAYSEEELKEIWWHTTGSQLRL</sequence>
<dbReference type="SUPFAM" id="SSF53659">
    <property type="entry name" value="Isocitrate/Isopropylmalate dehydrogenase-like"/>
    <property type="match status" value="1"/>
</dbReference>
<dbReference type="CDD" id="cd22271">
    <property type="entry name" value="DPBB_EXP_N-like"/>
    <property type="match status" value="1"/>
</dbReference>
<dbReference type="InterPro" id="IPR036908">
    <property type="entry name" value="RlpA-like_sf"/>
</dbReference>
<keyword evidence="3" id="KW-0732">Signal</keyword>
<dbReference type="SUPFAM" id="SSF51445">
    <property type="entry name" value="(Trans)glycosidases"/>
    <property type="match status" value="1"/>
</dbReference>
<dbReference type="Gene3D" id="2.40.40.10">
    <property type="entry name" value="RlpA-like domain"/>
    <property type="match status" value="1"/>
</dbReference>
<dbReference type="InterPro" id="IPR018247">
    <property type="entry name" value="EF_Hand_1_Ca_BS"/>
</dbReference>
<feature type="domain" description="Expansin-like EG45" evidence="5">
    <location>
        <begin position="64"/>
        <end position="166"/>
    </location>
</feature>
<dbReference type="Pfam" id="PF00036">
    <property type="entry name" value="EF-hand_1"/>
    <property type="match status" value="1"/>
</dbReference>
<name>A0A1Q9F7Q7_SYMMI</name>
<dbReference type="SUPFAM" id="SSF47473">
    <property type="entry name" value="EF-hand"/>
    <property type="match status" value="1"/>
</dbReference>
<feature type="compositionally biased region" description="Basic residues" evidence="2">
    <location>
        <begin position="787"/>
        <end position="802"/>
    </location>
</feature>
<evidence type="ECO:0000259" key="4">
    <source>
        <dbReference type="PROSITE" id="PS50222"/>
    </source>
</evidence>
<dbReference type="InterPro" id="IPR017853">
    <property type="entry name" value="GH"/>
</dbReference>
<accession>A0A1Q9F7Q7</accession>
<dbReference type="EMBL" id="LSRX01000001">
    <property type="protein sequence ID" value="OLQ15652.1"/>
    <property type="molecule type" value="Genomic_DNA"/>
</dbReference>
<feature type="compositionally biased region" description="Pro residues" evidence="2">
    <location>
        <begin position="238"/>
        <end position="248"/>
    </location>
</feature>
<dbReference type="InterPro" id="IPR002048">
    <property type="entry name" value="EF_hand_dom"/>
</dbReference>
<reference evidence="6 7" key="1">
    <citation type="submission" date="2016-02" db="EMBL/GenBank/DDBJ databases">
        <title>Genome analysis of coral dinoflagellate symbionts highlights evolutionary adaptations to a symbiotic lifestyle.</title>
        <authorList>
            <person name="Aranda M."/>
            <person name="Li Y."/>
            <person name="Liew Y.J."/>
            <person name="Baumgarten S."/>
            <person name="Simakov O."/>
            <person name="Wilson M."/>
            <person name="Piel J."/>
            <person name="Ashoor H."/>
            <person name="Bougouffa S."/>
            <person name="Bajic V.B."/>
            <person name="Ryu T."/>
            <person name="Ravasi T."/>
            <person name="Bayer T."/>
            <person name="Micklem G."/>
            <person name="Kim H."/>
            <person name="Bhak J."/>
            <person name="Lajeunesse T.C."/>
            <person name="Voolstra C.R."/>
        </authorList>
    </citation>
    <scope>NUCLEOTIDE SEQUENCE [LARGE SCALE GENOMIC DNA]</scope>
    <source>
        <strain evidence="6 7">CCMP2467</strain>
    </source>
</reference>
<dbReference type="SMART" id="SM00054">
    <property type="entry name" value="EFh"/>
    <property type="match status" value="1"/>
</dbReference>
<evidence type="ECO:0000256" key="2">
    <source>
        <dbReference type="SAM" id="MobiDB-lite"/>
    </source>
</evidence>
<keyword evidence="7" id="KW-1185">Reference proteome</keyword>
<gene>
    <name evidence="6" type="ORF">AK812_SmicGene36</name>
</gene>